<proteinExistence type="predicted"/>
<sequence>MDSKADIICLGLPSWEGDYLKSTVQLLSEMTNFYDVLYVEYTYTWIDVIRGFLGKNTAPINRILGKEDRLRIINLENGNSINVLTLPPIIPINWISNKVIYKYLLKLNSKIIEKSIKKVTQKLKFTNPIFINAFQPNFGLNLKKKFNEKLTIYYCYDEISEAQWCKKHGAWTEFEFMKIVDAVVVSSKALLEKKKKIQTNTFLVKNGVDVGIFSDKKDINKPKTIIGYIGTIDDRIDIELVKSLIKNMPEYKFLFVGRVMDKTVESCLNILPNVEFTGAKQPEELGIEMKKIDIGLIPFKKNEFTKNIYPLKINEYLASGMPVVSTDFADLTDFEGLIYKSTDNKSFEEMLKMAIIEKDQLLVDARIGFAQLNSWKNRAVELTHIIDELTEK</sequence>
<dbReference type="PANTHER" id="PTHR12526:SF630">
    <property type="entry name" value="GLYCOSYLTRANSFERASE"/>
    <property type="match status" value="1"/>
</dbReference>
<dbReference type="EMBL" id="CP002961">
    <property type="protein sequence ID" value="AFK04972.1"/>
    <property type="molecule type" value="Genomic_DNA"/>
</dbReference>
<keyword evidence="1" id="KW-0808">Transferase</keyword>
<protein>
    <submittedName>
        <fullName evidence="1">Glycosyl transferase group 1</fullName>
    </submittedName>
</protein>
<keyword evidence="2" id="KW-1185">Reference proteome</keyword>
<dbReference type="Pfam" id="PF13692">
    <property type="entry name" value="Glyco_trans_1_4"/>
    <property type="match status" value="1"/>
</dbReference>
<dbReference type="SUPFAM" id="SSF53756">
    <property type="entry name" value="UDP-Glycosyltransferase/glycogen phosphorylase"/>
    <property type="match status" value="1"/>
</dbReference>
<name>A0ABM5N6D5_EMTOG</name>
<dbReference type="Proteomes" id="UP000002875">
    <property type="component" value="Chromosome"/>
</dbReference>
<evidence type="ECO:0000313" key="2">
    <source>
        <dbReference type="Proteomes" id="UP000002875"/>
    </source>
</evidence>
<dbReference type="Gene3D" id="3.40.50.2000">
    <property type="entry name" value="Glycogen Phosphorylase B"/>
    <property type="match status" value="1"/>
</dbReference>
<dbReference type="GO" id="GO:0016740">
    <property type="term" value="F:transferase activity"/>
    <property type="evidence" value="ECO:0007669"/>
    <property type="project" value="UniProtKB-KW"/>
</dbReference>
<dbReference type="PANTHER" id="PTHR12526">
    <property type="entry name" value="GLYCOSYLTRANSFERASE"/>
    <property type="match status" value="1"/>
</dbReference>
<reference evidence="1 2" key="1">
    <citation type="submission" date="2011-07" db="EMBL/GenBank/DDBJ databases">
        <title>The complete genome of chromosome of Emticicia oligotrophica DSM 17448.</title>
        <authorList>
            <consortium name="US DOE Joint Genome Institute (JGI-PGF)"/>
            <person name="Lucas S."/>
            <person name="Han J."/>
            <person name="Lapidus A."/>
            <person name="Bruce D."/>
            <person name="Goodwin L."/>
            <person name="Pitluck S."/>
            <person name="Peters L."/>
            <person name="Kyrpides N."/>
            <person name="Mavromatis K."/>
            <person name="Ivanova N."/>
            <person name="Ovchinnikova G."/>
            <person name="Teshima H."/>
            <person name="Detter J.C."/>
            <person name="Tapia R."/>
            <person name="Han C."/>
            <person name="Land M."/>
            <person name="Hauser L."/>
            <person name="Markowitz V."/>
            <person name="Cheng J.-F."/>
            <person name="Hugenholtz P."/>
            <person name="Woyke T."/>
            <person name="Wu D."/>
            <person name="Tindall B."/>
            <person name="Pomrenke H."/>
            <person name="Brambilla E."/>
            <person name="Klenk H.-P."/>
            <person name="Eisen J.A."/>
        </authorList>
    </citation>
    <scope>NUCLEOTIDE SEQUENCE [LARGE SCALE GENOMIC DNA]</scope>
    <source>
        <strain evidence="1 2">DSM 17448</strain>
    </source>
</reference>
<dbReference type="RefSeq" id="WP_015030660.1">
    <property type="nucleotide sequence ID" value="NC_018748.1"/>
</dbReference>
<gene>
    <name evidence="1" type="ordered locus">Emtol_3846</name>
</gene>
<accession>A0ABM5N6D5</accession>
<evidence type="ECO:0000313" key="1">
    <source>
        <dbReference type="EMBL" id="AFK04972.1"/>
    </source>
</evidence>
<organism evidence="1 2">
    <name type="scientific">Emticicia oligotrophica (strain DSM 17448 / CIP 109782 / MTCC 6937 / GPTSA100-15)</name>
    <dbReference type="NCBI Taxonomy" id="929562"/>
    <lineage>
        <taxon>Bacteria</taxon>
        <taxon>Pseudomonadati</taxon>
        <taxon>Bacteroidota</taxon>
        <taxon>Cytophagia</taxon>
        <taxon>Cytophagales</taxon>
        <taxon>Leadbetterellaceae</taxon>
        <taxon>Emticicia</taxon>
    </lineage>
</organism>